<feature type="compositionally biased region" description="Gly residues" evidence="1">
    <location>
        <begin position="1"/>
        <end position="10"/>
    </location>
</feature>
<dbReference type="EMBL" id="MN740642">
    <property type="protein sequence ID" value="QHS79381.1"/>
    <property type="molecule type" value="Genomic_DNA"/>
</dbReference>
<accession>A0A6C0AJ73</accession>
<protein>
    <submittedName>
        <fullName evidence="2">Uncharacterized protein</fullName>
    </submittedName>
</protein>
<feature type="region of interest" description="Disordered" evidence="1">
    <location>
        <begin position="1"/>
        <end position="29"/>
    </location>
</feature>
<sequence length="193" mass="22089">MNNKGTGAGGSKTNENGKPFEKKTSNEERLLSQGYVRKFIPGCNPKNKSSSYFEKEISPTESVVYLTQQGLKAYFAYFLNNKDMFRCPDEAYLFKHGDRYNLKILEKKNQNVAGSVDTKLLAGIGFVEEYKFLLGENFSVQYAFCISEFLKKDYISESQKSKALRHMNEKYGIVVLFGDDDNYYETLDAWISS</sequence>
<organism evidence="2">
    <name type="scientific">viral metagenome</name>
    <dbReference type="NCBI Taxonomy" id="1070528"/>
    <lineage>
        <taxon>unclassified sequences</taxon>
        <taxon>metagenomes</taxon>
        <taxon>organismal metagenomes</taxon>
    </lineage>
</organism>
<evidence type="ECO:0000313" key="2">
    <source>
        <dbReference type="EMBL" id="QHS79381.1"/>
    </source>
</evidence>
<proteinExistence type="predicted"/>
<name>A0A6C0AJ73_9ZZZZ</name>
<reference evidence="2" key="1">
    <citation type="journal article" date="2020" name="Nature">
        <title>Giant virus diversity and host interactions through global metagenomics.</title>
        <authorList>
            <person name="Schulz F."/>
            <person name="Roux S."/>
            <person name="Paez-Espino D."/>
            <person name="Jungbluth S."/>
            <person name="Walsh D.A."/>
            <person name="Denef V.J."/>
            <person name="McMahon K.D."/>
            <person name="Konstantinidis K.T."/>
            <person name="Eloe-Fadrosh E.A."/>
            <person name="Kyrpides N.C."/>
            <person name="Woyke T."/>
        </authorList>
    </citation>
    <scope>NUCLEOTIDE SEQUENCE</scope>
    <source>
        <strain evidence="2">GVMAG-S-1035237-23</strain>
    </source>
</reference>
<dbReference type="AlphaFoldDB" id="A0A6C0AJ73"/>
<feature type="compositionally biased region" description="Basic and acidic residues" evidence="1">
    <location>
        <begin position="18"/>
        <end position="29"/>
    </location>
</feature>
<evidence type="ECO:0000256" key="1">
    <source>
        <dbReference type="SAM" id="MobiDB-lite"/>
    </source>
</evidence>